<dbReference type="EMBL" id="KB908915">
    <property type="protein sequence ID" value="EOB15207.1"/>
    <property type="molecule type" value="Genomic_DNA"/>
</dbReference>
<evidence type="ECO:0000313" key="2">
    <source>
        <dbReference type="Proteomes" id="UP000016927"/>
    </source>
</evidence>
<accession>R0KYA8</accession>
<dbReference type="HOGENOM" id="CLU_2850286_0_0_1"/>
<keyword evidence="1" id="KW-0547">Nucleotide-binding</keyword>
<keyword evidence="1" id="KW-0378">Hydrolase</keyword>
<organism evidence="1 2">
    <name type="scientific">Nosema bombycis (strain CQ1 / CVCC 102059)</name>
    <name type="common">Microsporidian parasite</name>
    <name type="synonym">Pebrine of silkworm</name>
    <dbReference type="NCBI Taxonomy" id="578461"/>
    <lineage>
        <taxon>Eukaryota</taxon>
        <taxon>Fungi</taxon>
        <taxon>Fungi incertae sedis</taxon>
        <taxon>Microsporidia</taxon>
        <taxon>Nosematidae</taxon>
        <taxon>Nosema</taxon>
    </lineage>
</organism>
<gene>
    <name evidence="1" type="ORF">NBO_7g0025</name>
</gene>
<proteinExistence type="predicted"/>
<name>R0KYA8_NOSB1</name>
<keyword evidence="1" id="KW-0347">Helicase</keyword>
<dbReference type="VEuPathDB" id="MicrosporidiaDB:NBO_7g0025"/>
<reference evidence="1 2" key="1">
    <citation type="journal article" date="2013" name="BMC Genomics">
        <title>Comparative genomics of parasitic silkworm microsporidia reveal an association between genome expansion and host adaptation.</title>
        <authorList>
            <person name="Pan G."/>
            <person name="Xu J."/>
            <person name="Li T."/>
            <person name="Xia Q."/>
            <person name="Liu S.L."/>
            <person name="Zhang G."/>
            <person name="Li S."/>
            <person name="Li C."/>
            <person name="Liu H."/>
            <person name="Yang L."/>
            <person name="Liu T."/>
            <person name="Zhang X."/>
            <person name="Wu Z."/>
            <person name="Fan W."/>
            <person name="Dang X."/>
            <person name="Xiang H."/>
            <person name="Tao M."/>
            <person name="Li Y."/>
            <person name="Hu J."/>
            <person name="Li Z."/>
            <person name="Lin L."/>
            <person name="Luo J."/>
            <person name="Geng L."/>
            <person name="Wang L."/>
            <person name="Long M."/>
            <person name="Wan Y."/>
            <person name="He N."/>
            <person name="Zhang Z."/>
            <person name="Lu C."/>
            <person name="Keeling P.J."/>
            <person name="Wang J."/>
            <person name="Xiang Z."/>
            <person name="Zhou Z."/>
        </authorList>
    </citation>
    <scope>NUCLEOTIDE SEQUENCE [LARGE SCALE GENOMIC DNA]</scope>
    <source>
        <strain evidence="2">CQ1 / CVCC 102059</strain>
    </source>
</reference>
<dbReference type="AlphaFoldDB" id="R0KYA8"/>
<dbReference type="STRING" id="578461.R0KYA8"/>
<dbReference type="OrthoDB" id="272481at2759"/>
<keyword evidence="2" id="KW-1185">Reference proteome</keyword>
<sequence>MRTQLNWIWKTKKNSLTTSFALRSETSVVRNYGNLIIELSKSGTDGIICFFAYYLVHGRDRKSLV</sequence>
<dbReference type="Proteomes" id="UP000016927">
    <property type="component" value="Unassembled WGS sequence"/>
</dbReference>
<dbReference type="GO" id="GO:0004386">
    <property type="term" value="F:helicase activity"/>
    <property type="evidence" value="ECO:0007669"/>
    <property type="project" value="UniProtKB-KW"/>
</dbReference>
<keyword evidence="1" id="KW-0067">ATP-binding</keyword>
<protein>
    <submittedName>
        <fullName evidence="1">TFIIH basal transcription factor complex helicase subunit</fullName>
    </submittedName>
</protein>
<evidence type="ECO:0000313" key="1">
    <source>
        <dbReference type="EMBL" id="EOB15207.1"/>
    </source>
</evidence>